<keyword evidence="10" id="KW-1185">Reference proteome</keyword>
<feature type="region of interest" description="Disordered" evidence="7">
    <location>
        <begin position="119"/>
        <end position="146"/>
    </location>
</feature>
<keyword evidence="5" id="KW-0418">Kinase</keyword>
<keyword evidence="6" id="KW-0067">ATP-binding</keyword>
<dbReference type="InterPro" id="IPR008271">
    <property type="entry name" value="Ser/Thr_kinase_AS"/>
</dbReference>
<feature type="compositionally biased region" description="Acidic residues" evidence="7">
    <location>
        <begin position="179"/>
        <end position="199"/>
    </location>
</feature>
<dbReference type="GO" id="GO:0044773">
    <property type="term" value="P:mitotic DNA damage checkpoint signaling"/>
    <property type="evidence" value="ECO:0007669"/>
    <property type="project" value="TreeGrafter"/>
</dbReference>
<keyword evidence="4" id="KW-0547">Nucleotide-binding</keyword>
<keyword evidence="3" id="KW-0808">Transferase</keyword>
<organism evidence="9 10">
    <name type="scientific">Ephemerocybe angulata</name>
    <dbReference type="NCBI Taxonomy" id="980116"/>
    <lineage>
        <taxon>Eukaryota</taxon>
        <taxon>Fungi</taxon>
        <taxon>Dikarya</taxon>
        <taxon>Basidiomycota</taxon>
        <taxon>Agaricomycotina</taxon>
        <taxon>Agaricomycetes</taxon>
        <taxon>Agaricomycetidae</taxon>
        <taxon>Agaricales</taxon>
        <taxon>Agaricineae</taxon>
        <taxon>Psathyrellaceae</taxon>
        <taxon>Ephemerocybe</taxon>
    </lineage>
</organism>
<dbReference type="OrthoDB" id="10020333at2759"/>
<evidence type="ECO:0000256" key="5">
    <source>
        <dbReference type="ARBA" id="ARBA00022777"/>
    </source>
</evidence>
<feature type="region of interest" description="Disordered" evidence="7">
    <location>
        <begin position="622"/>
        <end position="661"/>
    </location>
</feature>
<comment type="caution">
    <text evidence="9">The sequence shown here is derived from an EMBL/GenBank/DDBJ whole genome shotgun (WGS) entry which is preliminary data.</text>
</comment>
<evidence type="ECO:0000313" key="9">
    <source>
        <dbReference type="EMBL" id="KAF5334375.1"/>
    </source>
</evidence>
<protein>
    <recommendedName>
        <fullName evidence="1">non-specific serine/threonine protein kinase</fullName>
        <ecNumber evidence="1">2.7.11.1</ecNumber>
    </recommendedName>
</protein>
<dbReference type="PANTHER" id="PTHR44167">
    <property type="entry name" value="OVARIAN-SPECIFIC SERINE/THREONINE-PROTEIN KINASE LOK-RELATED"/>
    <property type="match status" value="1"/>
</dbReference>
<proteinExistence type="predicted"/>
<evidence type="ECO:0000256" key="1">
    <source>
        <dbReference type="ARBA" id="ARBA00012513"/>
    </source>
</evidence>
<dbReference type="PANTHER" id="PTHR44167:SF23">
    <property type="entry name" value="CDC7 KINASE, ISOFORM A-RELATED"/>
    <property type="match status" value="1"/>
</dbReference>
<dbReference type="SMART" id="SM00220">
    <property type="entry name" value="S_TKc"/>
    <property type="match status" value="1"/>
</dbReference>
<dbReference type="EC" id="2.7.11.1" evidence="1"/>
<evidence type="ECO:0000256" key="3">
    <source>
        <dbReference type="ARBA" id="ARBA00022679"/>
    </source>
</evidence>
<dbReference type="CDD" id="cd14019">
    <property type="entry name" value="STKc_Cdc7"/>
    <property type="match status" value="1"/>
</dbReference>
<feature type="compositionally biased region" description="Acidic residues" evidence="7">
    <location>
        <begin position="119"/>
        <end position="139"/>
    </location>
</feature>
<feature type="region of interest" description="Disordered" evidence="7">
    <location>
        <begin position="151"/>
        <end position="170"/>
    </location>
</feature>
<feature type="compositionally biased region" description="Basic and acidic residues" evidence="7">
    <location>
        <begin position="652"/>
        <end position="661"/>
    </location>
</feature>
<evidence type="ECO:0000259" key="8">
    <source>
        <dbReference type="PROSITE" id="PS50011"/>
    </source>
</evidence>
<feature type="region of interest" description="Disordered" evidence="7">
    <location>
        <begin position="700"/>
        <end position="773"/>
    </location>
</feature>
<evidence type="ECO:0000256" key="2">
    <source>
        <dbReference type="ARBA" id="ARBA00022527"/>
    </source>
</evidence>
<evidence type="ECO:0000256" key="4">
    <source>
        <dbReference type="ARBA" id="ARBA00022741"/>
    </source>
</evidence>
<dbReference type="InterPro" id="IPR000719">
    <property type="entry name" value="Prot_kinase_dom"/>
</dbReference>
<dbReference type="GO" id="GO:0004674">
    <property type="term" value="F:protein serine/threonine kinase activity"/>
    <property type="evidence" value="ECO:0007669"/>
    <property type="project" value="UniProtKB-KW"/>
</dbReference>
<reference evidence="9 10" key="1">
    <citation type="journal article" date="2020" name="ISME J.">
        <title>Uncovering the hidden diversity of litter-decomposition mechanisms in mushroom-forming fungi.</title>
        <authorList>
            <person name="Floudas D."/>
            <person name="Bentzer J."/>
            <person name="Ahren D."/>
            <person name="Johansson T."/>
            <person name="Persson P."/>
            <person name="Tunlid A."/>
        </authorList>
    </citation>
    <scope>NUCLEOTIDE SEQUENCE [LARGE SCALE GENOMIC DNA]</scope>
    <source>
        <strain evidence="9 10">CBS 175.51</strain>
    </source>
</reference>
<name>A0A8H5FEP7_9AGAR</name>
<evidence type="ECO:0000313" key="10">
    <source>
        <dbReference type="Proteomes" id="UP000541558"/>
    </source>
</evidence>
<feature type="compositionally biased region" description="Polar residues" evidence="7">
    <location>
        <begin position="721"/>
        <end position="744"/>
    </location>
</feature>
<dbReference type="EMBL" id="JAACJK010000070">
    <property type="protein sequence ID" value="KAF5334375.1"/>
    <property type="molecule type" value="Genomic_DNA"/>
</dbReference>
<evidence type="ECO:0000256" key="6">
    <source>
        <dbReference type="ARBA" id="ARBA00022840"/>
    </source>
</evidence>
<accession>A0A8H5FEP7</accession>
<feature type="compositionally biased region" description="Acidic residues" evidence="7">
    <location>
        <begin position="154"/>
        <end position="170"/>
    </location>
</feature>
<keyword evidence="2" id="KW-0723">Serine/threonine-protein kinase</keyword>
<dbReference type="Gene3D" id="1.10.510.10">
    <property type="entry name" value="Transferase(Phosphotransferase) domain 1"/>
    <property type="match status" value="2"/>
</dbReference>
<feature type="region of interest" description="Disordered" evidence="7">
    <location>
        <begin position="833"/>
        <end position="875"/>
    </location>
</feature>
<feature type="compositionally biased region" description="Basic and acidic residues" evidence="7">
    <location>
        <begin position="757"/>
        <end position="767"/>
    </location>
</feature>
<dbReference type="GO" id="GO:0005524">
    <property type="term" value="F:ATP binding"/>
    <property type="evidence" value="ECO:0007669"/>
    <property type="project" value="UniProtKB-KW"/>
</dbReference>
<dbReference type="PROSITE" id="PS50011">
    <property type="entry name" value="PROTEIN_KINASE_DOM"/>
    <property type="match status" value="1"/>
</dbReference>
<dbReference type="PROSITE" id="PS00108">
    <property type="entry name" value="PROTEIN_KINASE_ST"/>
    <property type="match status" value="1"/>
</dbReference>
<dbReference type="SUPFAM" id="SSF56112">
    <property type="entry name" value="Protein kinase-like (PK-like)"/>
    <property type="match status" value="1"/>
</dbReference>
<dbReference type="Proteomes" id="UP000541558">
    <property type="component" value="Unassembled WGS sequence"/>
</dbReference>
<feature type="compositionally biased region" description="Low complexity" evidence="7">
    <location>
        <begin position="634"/>
        <end position="649"/>
    </location>
</feature>
<feature type="domain" description="Protein kinase" evidence="8">
    <location>
        <begin position="252"/>
        <end position="814"/>
    </location>
</feature>
<evidence type="ECO:0000256" key="7">
    <source>
        <dbReference type="SAM" id="MobiDB-lite"/>
    </source>
</evidence>
<sequence length="979" mass="108672">MAVNCLSPHPSNPLEVGSSDVFNKAYKAQLGIGVEIHSDRLSEFVGGYASDSDDPLREIPKMEEYQSHIAEVTGFKAEETRYIDLDEGMSDDELQEGYGQDDTPRAARTRRAMRYILEDEEDGGEEMEEVEENEGDGDGEGQGGEVHNVRHIFDDDEDVVDGQGLDIDEDMEDWGGVEDEEQEQYDDDDEQENEEEHDDLDVHPTSDDIDCFALDESEEEATLKLKPIDEQLEIQHEIQDFKNAVPMLGDDYKLIDRLGTGTFSSVYKAIDLRYHEWDNSPWLGHHPPASSAHYQSVPKPPGSRVFVAIKRIYVTSGPERIKNELLLMELCRGCRHVSQLITAFRHEDQVAIVMPYHRNEDFREYFMELPMPGIKEYFRCLLRALRDIHARHIIHRDVKPANFLFDPRTGQGSLCDFGLAQRFDSKAPAHGACLHTTMSKDDAHGKYRTKSEYNSDWVRSQQVAARKKSKTRAEFVGYPDKDQRVPMKANRAGTRGFRAPEVLFKCGQQNGAVDIWSAGIILLFFLTRKFPLFQANDDIEALMELATILGKTVMEKVATLHCRIFSSNVPSIQSEVTWKTFAEKLNPELHNTPAPNPKFYPYTLPSQKAKLVLQTEAENSLAGRIESPPALEPSTSKSKASSSSTSSKFASKRRDVDDRRGRDYVAFGDNEHRVGEGVEVQDGRHSSMAIDPPLTIDLRHGNPLLGDTPLPPTPPTKPFSLDTSSPLTEYDYSNDTVATSTTSLPPAAEGDPSYASEVKKEEGRDGESSPAPEWDAAAVYRKDVAHALDLLEKLLHPESVKRITPEDALKHPFLAERGARVPLFSSSVVGATSSSASSSALPGDASTNSTGTPLDTEDAEGATTTGSAGKERKYKGDNVFFPHPFGNGVCKDMHFVDPVTDQPGVIVRVRKCVCDCGGGAACCAAKRVRHGEDLEGEGGLDDGWEETRRLVLAGEGLAIGNDPCEFHKDYDAENKVWLS</sequence>
<gene>
    <name evidence="9" type="ORF">D9611_013537</name>
</gene>
<dbReference type="InterPro" id="IPR011009">
    <property type="entry name" value="Kinase-like_dom_sf"/>
</dbReference>
<feature type="region of interest" description="Disordered" evidence="7">
    <location>
        <begin position="179"/>
        <end position="207"/>
    </location>
</feature>
<dbReference type="Gene3D" id="3.30.200.20">
    <property type="entry name" value="Phosphorylase Kinase, domain 1"/>
    <property type="match status" value="1"/>
</dbReference>
<dbReference type="GO" id="GO:0005634">
    <property type="term" value="C:nucleus"/>
    <property type="evidence" value="ECO:0007669"/>
    <property type="project" value="TreeGrafter"/>
</dbReference>
<dbReference type="AlphaFoldDB" id="A0A8H5FEP7"/>
<dbReference type="Pfam" id="PF00069">
    <property type="entry name" value="Pkinase"/>
    <property type="match status" value="2"/>
</dbReference>